<organism evidence="1 2">
    <name type="scientific">Dactylococcopsis salina (strain PCC 8305)</name>
    <name type="common">Myxobactron salinum</name>
    <dbReference type="NCBI Taxonomy" id="13035"/>
    <lineage>
        <taxon>Bacteria</taxon>
        <taxon>Bacillati</taxon>
        <taxon>Cyanobacteriota</taxon>
        <taxon>Cyanophyceae</taxon>
        <taxon>Nodosilineales</taxon>
        <taxon>Cymatolegaceae</taxon>
        <taxon>Dactylococcopsis</taxon>
    </lineage>
</organism>
<dbReference type="AlphaFoldDB" id="K9YTA7"/>
<sequence length="115" mass="13278">MARYTCRFSVAIPLEHLESSLMEVLESCHLEMIYDTGEYLMAREVPNRAPFPKLVTAEVLIDRTTATAEEVRMNLVMKNEELPLQTNNHCRQMFDLMQEALVAYSQWQLLNKVAG</sequence>
<gene>
    <name evidence="1" type="ORF">Dacsa_0560</name>
</gene>
<dbReference type="eggNOG" id="ENOG5032TU1">
    <property type="taxonomic scope" value="Bacteria"/>
</dbReference>
<accession>K9YTA7</accession>
<protein>
    <submittedName>
        <fullName evidence="1">Uncharacterized protein</fullName>
    </submittedName>
</protein>
<proteinExistence type="predicted"/>
<dbReference type="Proteomes" id="UP000010482">
    <property type="component" value="Chromosome"/>
</dbReference>
<keyword evidence="2" id="KW-1185">Reference proteome</keyword>
<name>K9YTA7_DACS8</name>
<evidence type="ECO:0000313" key="2">
    <source>
        <dbReference type="Proteomes" id="UP000010482"/>
    </source>
</evidence>
<dbReference type="KEGG" id="dsl:Dacsa_0560"/>
<dbReference type="EMBL" id="CP003944">
    <property type="protein sequence ID" value="AFZ49338.1"/>
    <property type="molecule type" value="Genomic_DNA"/>
</dbReference>
<dbReference type="STRING" id="13035.Dacsa_0560"/>
<reference evidence="1" key="1">
    <citation type="submission" date="2012-04" db="EMBL/GenBank/DDBJ databases">
        <title>Finished genome of Dactylococcopsis salina PCC 8305.</title>
        <authorList>
            <consortium name="US DOE Joint Genome Institute"/>
            <person name="Gugger M."/>
            <person name="Coursin T."/>
            <person name="Rippka R."/>
            <person name="Tandeau De Marsac N."/>
            <person name="Huntemann M."/>
            <person name="Wei C.-L."/>
            <person name="Han J."/>
            <person name="Detter J.C."/>
            <person name="Han C."/>
            <person name="Tapia R."/>
            <person name="Daligault H."/>
            <person name="Chen A."/>
            <person name="Krypides N."/>
            <person name="Mavromatis K."/>
            <person name="Markowitz V."/>
            <person name="Szeto E."/>
            <person name="Ivanova N."/>
            <person name="Ovchinnikova G."/>
            <person name="Pagani I."/>
            <person name="Pati A."/>
            <person name="Goodwin L."/>
            <person name="Peters L."/>
            <person name="Pitluck S."/>
            <person name="Woyke T."/>
            <person name="Kerfeld C."/>
        </authorList>
    </citation>
    <scope>NUCLEOTIDE SEQUENCE [LARGE SCALE GENOMIC DNA]</scope>
    <source>
        <strain evidence="1">PCC 8305</strain>
    </source>
</reference>
<dbReference type="OrthoDB" id="531045at2"/>
<evidence type="ECO:0000313" key="1">
    <source>
        <dbReference type="EMBL" id="AFZ49338.1"/>
    </source>
</evidence>
<dbReference type="HOGENOM" id="CLU_148524_0_0_3"/>